<evidence type="ECO:0000313" key="4">
    <source>
        <dbReference type="Proteomes" id="UP000023152"/>
    </source>
</evidence>
<protein>
    <submittedName>
        <fullName evidence="3">Uncharacterized protein</fullName>
    </submittedName>
</protein>
<feature type="compositionally biased region" description="Basic residues" evidence="1">
    <location>
        <begin position="72"/>
        <end position="81"/>
    </location>
</feature>
<gene>
    <name evidence="3" type="ORF">RFI_35055</name>
</gene>
<keyword evidence="2" id="KW-0812">Transmembrane</keyword>
<dbReference type="AlphaFoldDB" id="X6LNW0"/>
<evidence type="ECO:0000256" key="1">
    <source>
        <dbReference type="SAM" id="MobiDB-lite"/>
    </source>
</evidence>
<reference evidence="3 4" key="1">
    <citation type="journal article" date="2013" name="Curr. Biol.">
        <title>The Genome of the Foraminiferan Reticulomyxa filosa.</title>
        <authorList>
            <person name="Glockner G."/>
            <person name="Hulsmann N."/>
            <person name="Schleicher M."/>
            <person name="Noegel A.A."/>
            <person name="Eichinger L."/>
            <person name="Gallinger C."/>
            <person name="Pawlowski J."/>
            <person name="Sierra R."/>
            <person name="Euteneuer U."/>
            <person name="Pillet L."/>
            <person name="Moustafa A."/>
            <person name="Platzer M."/>
            <person name="Groth M."/>
            <person name="Szafranski K."/>
            <person name="Schliwa M."/>
        </authorList>
    </citation>
    <scope>NUCLEOTIDE SEQUENCE [LARGE SCALE GENOMIC DNA]</scope>
</reference>
<accession>X6LNW0</accession>
<dbReference type="Proteomes" id="UP000023152">
    <property type="component" value="Unassembled WGS sequence"/>
</dbReference>
<name>X6LNW0_RETFI</name>
<feature type="transmembrane region" description="Helical" evidence="2">
    <location>
        <begin position="116"/>
        <end position="134"/>
    </location>
</feature>
<organism evidence="3 4">
    <name type="scientific">Reticulomyxa filosa</name>
    <dbReference type="NCBI Taxonomy" id="46433"/>
    <lineage>
        <taxon>Eukaryota</taxon>
        <taxon>Sar</taxon>
        <taxon>Rhizaria</taxon>
        <taxon>Retaria</taxon>
        <taxon>Foraminifera</taxon>
        <taxon>Monothalamids</taxon>
        <taxon>Reticulomyxidae</taxon>
        <taxon>Reticulomyxa</taxon>
    </lineage>
</organism>
<comment type="caution">
    <text evidence="3">The sequence shown here is derived from an EMBL/GenBank/DDBJ whole genome shotgun (WGS) entry which is preliminary data.</text>
</comment>
<feature type="transmembrane region" description="Helical" evidence="2">
    <location>
        <begin position="6"/>
        <end position="23"/>
    </location>
</feature>
<proteinExistence type="predicted"/>
<keyword evidence="2" id="KW-1133">Transmembrane helix</keyword>
<sequence length="158" mass="18713">MFIFICVNVYIILLYNVVVFVFVKKNIYMSIYLSSPSIKKKFVSVFTGKKKSKLEIGSNYNSYKYVFNKKKKGSNKKKCNNNKKNGCDNKKKKEKCEKKKKGEKKKKINNNEKRKLCFKFYCFILILIMPRAGYQHKVSNFFSLCIFILKISNVKIYL</sequence>
<evidence type="ECO:0000256" key="2">
    <source>
        <dbReference type="SAM" id="Phobius"/>
    </source>
</evidence>
<feature type="compositionally biased region" description="Basic and acidic residues" evidence="1">
    <location>
        <begin position="85"/>
        <end position="97"/>
    </location>
</feature>
<feature type="region of interest" description="Disordered" evidence="1">
    <location>
        <begin position="72"/>
        <end position="105"/>
    </location>
</feature>
<keyword evidence="4" id="KW-1185">Reference proteome</keyword>
<dbReference type="EMBL" id="ASPP01035926">
    <property type="protein sequence ID" value="ETO02380.1"/>
    <property type="molecule type" value="Genomic_DNA"/>
</dbReference>
<keyword evidence="2" id="KW-0472">Membrane</keyword>
<evidence type="ECO:0000313" key="3">
    <source>
        <dbReference type="EMBL" id="ETO02380.1"/>
    </source>
</evidence>